<dbReference type="Gene3D" id="3.80.10.10">
    <property type="entry name" value="Ribonuclease Inhibitor"/>
    <property type="match status" value="1"/>
</dbReference>
<keyword evidence="1" id="KW-0433">Leucine-rich repeat</keyword>
<evidence type="ECO:0000256" key="3">
    <source>
        <dbReference type="SAM" id="SignalP"/>
    </source>
</evidence>
<feature type="signal peptide" evidence="3">
    <location>
        <begin position="1"/>
        <end position="18"/>
    </location>
</feature>
<feature type="chain" id="PRO_5036487018" evidence="3">
    <location>
        <begin position="19"/>
        <end position="319"/>
    </location>
</feature>
<proteinExistence type="predicted"/>
<dbReference type="OrthoDB" id="676979at2759"/>
<protein>
    <submittedName>
        <fullName evidence="4">Uncharacterized protein</fullName>
    </submittedName>
</protein>
<organism evidence="4 5">
    <name type="scientific">Nephila pilipes</name>
    <name type="common">Giant wood spider</name>
    <name type="synonym">Nephila maculata</name>
    <dbReference type="NCBI Taxonomy" id="299642"/>
    <lineage>
        <taxon>Eukaryota</taxon>
        <taxon>Metazoa</taxon>
        <taxon>Ecdysozoa</taxon>
        <taxon>Arthropoda</taxon>
        <taxon>Chelicerata</taxon>
        <taxon>Arachnida</taxon>
        <taxon>Araneae</taxon>
        <taxon>Araneomorphae</taxon>
        <taxon>Entelegynae</taxon>
        <taxon>Araneoidea</taxon>
        <taxon>Nephilidae</taxon>
        <taxon>Nephila</taxon>
    </lineage>
</organism>
<dbReference type="EMBL" id="BMAW01084384">
    <property type="protein sequence ID" value="GFU38576.1"/>
    <property type="molecule type" value="Genomic_DNA"/>
</dbReference>
<dbReference type="InterPro" id="IPR003591">
    <property type="entry name" value="Leu-rich_rpt_typical-subtyp"/>
</dbReference>
<keyword evidence="5" id="KW-1185">Reference proteome</keyword>
<accession>A0A8X6UQ62</accession>
<dbReference type="Proteomes" id="UP000887013">
    <property type="component" value="Unassembled WGS sequence"/>
</dbReference>
<comment type="caution">
    <text evidence="4">The sequence shown here is derived from an EMBL/GenBank/DDBJ whole genome shotgun (WGS) entry which is preliminary data.</text>
</comment>
<keyword evidence="3" id="KW-0732">Signal</keyword>
<sequence length="319" mass="37200">MFDIKIIIALLCFGQIGAVQVCPPAEDIRPCKCLQQGHFIDAHCAGISTLNELEHAVKRFRGAKFFAFDISNSVFDYLPYDIFENVSIQHLSISKSNMSRIANLGDPQFEGLETSLVSLKITETFTRTHPFAYVFMDHLKALKKMELRKNHVEVLHNEWFRNGLPDLEIIRFVECKIRRVGYRSLQRLKNLKIVDLSDNTINYIPRTALPQPANLLEEIYLERNVLTSLSEDFFTDMPNLKIVNLELNEFITIDETIWGNVWDHLQYVNVDYNPLVCDAKIKWIYEKNENLQKKLIGLCYKPFTLFERELHTLKIEDLK</sequence>
<dbReference type="AlphaFoldDB" id="A0A8X6UQ62"/>
<dbReference type="PANTHER" id="PTHR45712">
    <property type="entry name" value="AGAP008170-PA"/>
    <property type="match status" value="1"/>
</dbReference>
<evidence type="ECO:0000256" key="1">
    <source>
        <dbReference type="ARBA" id="ARBA00022614"/>
    </source>
</evidence>
<keyword evidence="2" id="KW-0677">Repeat</keyword>
<dbReference type="InterPro" id="IPR032675">
    <property type="entry name" value="LRR_dom_sf"/>
</dbReference>
<dbReference type="SMART" id="SM00369">
    <property type="entry name" value="LRR_TYP"/>
    <property type="match status" value="4"/>
</dbReference>
<dbReference type="PANTHER" id="PTHR45712:SF22">
    <property type="entry name" value="INSULIN-LIKE GROWTH FACTOR-BINDING PROTEIN COMPLEX ACID LABILE SUBUNIT"/>
    <property type="match status" value="1"/>
</dbReference>
<reference evidence="4" key="1">
    <citation type="submission" date="2020-08" db="EMBL/GenBank/DDBJ databases">
        <title>Multicomponent nature underlies the extraordinary mechanical properties of spider dragline silk.</title>
        <authorList>
            <person name="Kono N."/>
            <person name="Nakamura H."/>
            <person name="Mori M."/>
            <person name="Yoshida Y."/>
            <person name="Ohtoshi R."/>
            <person name="Malay A.D."/>
            <person name="Moran D.A.P."/>
            <person name="Tomita M."/>
            <person name="Numata K."/>
            <person name="Arakawa K."/>
        </authorList>
    </citation>
    <scope>NUCLEOTIDE SEQUENCE</scope>
</reference>
<dbReference type="InterPro" id="IPR050333">
    <property type="entry name" value="SLRP"/>
</dbReference>
<dbReference type="InterPro" id="IPR001611">
    <property type="entry name" value="Leu-rich_rpt"/>
</dbReference>
<dbReference type="Pfam" id="PF13855">
    <property type="entry name" value="LRR_8"/>
    <property type="match status" value="2"/>
</dbReference>
<evidence type="ECO:0000256" key="2">
    <source>
        <dbReference type="ARBA" id="ARBA00022737"/>
    </source>
</evidence>
<dbReference type="SUPFAM" id="SSF52058">
    <property type="entry name" value="L domain-like"/>
    <property type="match status" value="1"/>
</dbReference>
<name>A0A8X6UQ62_NEPPI</name>
<evidence type="ECO:0000313" key="5">
    <source>
        <dbReference type="Proteomes" id="UP000887013"/>
    </source>
</evidence>
<gene>
    <name evidence="4" type="primary">AVEN_143797_1</name>
    <name evidence="4" type="ORF">NPIL_252861</name>
</gene>
<evidence type="ECO:0000313" key="4">
    <source>
        <dbReference type="EMBL" id="GFU38576.1"/>
    </source>
</evidence>